<protein>
    <recommendedName>
        <fullName evidence="5">DUF4333 domain-containing protein</fullName>
    </recommendedName>
</protein>
<evidence type="ECO:0008006" key="5">
    <source>
        <dbReference type="Google" id="ProtNLM"/>
    </source>
</evidence>
<dbReference type="RefSeq" id="WP_344649002.1">
    <property type="nucleotide sequence ID" value="NZ_BAAAGX010000009.1"/>
</dbReference>
<comment type="caution">
    <text evidence="3">The sequence shown here is derived from an EMBL/GenBank/DDBJ whole genome shotgun (WGS) entry which is preliminary data.</text>
</comment>
<feature type="transmembrane region" description="Helical" evidence="2">
    <location>
        <begin position="141"/>
        <end position="168"/>
    </location>
</feature>
<accession>A0ABN0U5C4</accession>
<gene>
    <name evidence="3" type="ORF">GCM10009539_25740</name>
</gene>
<keyword evidence="2" id="KW-0472">Membrane</keyword>
<feature type="transmembrane region" description="Helical" evidence="2">
    <location>
        <begin position="102"/>
        <end position="121"/>
    </location>
</feature>
<proteinExistence type="predicted"/>
<keyword evidence="2" id="KW-0812">Transmembrane</keyword>
<evidence type="ECO:0000256" key="2">
    <source>
        <dbReference type="SAM" id="Phobius"/>
    </source>
</evidence>
<reference evidence="3 4" key="1">
    <citation type="journal article" date="2019" name="Int. J. Syst. Evol. Microbiol.">
        <title>The Global Catalogue of Microorganisms (GCM) 10K type strain sequencing project: providing services to taxonomists for standard genome sequencing and annotation.</title>
        <authorList>
            <consortium name="The Broad Institute Genomics Platform"/>
            <consortium name="The Broad Institute Genome Sequencing Center for Infectious Disease"/>
            <person name="Wu L."/>
            <person name="Ma J."/>
        </authorList>
    </citation>
    <scope>NUCLEOTIDE SEQUENCE [LARGE SCALE GENOMIC DNA]</scope>
    <source>
        <strain evidence="3 4">JCM 10425</strain>
    </source>
</reference>
<dbReference type="Proteomes" id="UP001500967">
    <property type="component" value="Unassembled WGS sequence"/>
</dbReference>
<organism evidence="3 4">
    <name type="scientific">Cryptosporangium japonicum</name>
    <dbReference type="NCBI Taxonomy" id="80872"/>
    <lineage>
        <taxon>Bacteria</taxon>
        <taxon>Bacillati</taxon>
        <taxon>Actinomycetota</taxon>
        <taxon>Actinomycetes</taxon>
        <taxon>Cryptosporangiales</taxon>
        <taxon>Cryptosporangiaceae</taxon>
        <taxon>Cryptosporangium</taxon>
    </lineage>
</organism>
<keyword evidence="4" id="KW-1185">Reference proteome</keyword>
<dbReference type="EMBL" id="BAAAGX010000009">
    <property type="protein sequence ID" value="GAA0239275.1"/>
    <property type="molecule type" value="Genomic_DNA"/>
</dbReference>
<evidence type="ECO:0000256" key="1">
    <source>
        <dbReference type="SAM" id="MobiDB-lite"/>
    </source>
</evidence>
<evidence type="ECO:0000313" key="4">
    <source>
        <dbReference type="Proteomes" id="UP001500967"/>
    </source>
</evidence>
<name>A0ABN0U5C4_9ACTN</name>
<feature type="region of interest" description="Disordered" evidence="1">
    <location>
        <begin position="1"/>
        <end position="39"/>
    </location>
</feature>
<keyword evidence="2" id="KW-1133">Transmembrane helix</keyword>
<sequence length="242" mass="24530">MTTPGTEPTPAVDSGLSPDAPSTPPPFHVEPGSEIPVSPAITLPPAVSPAGVPAMAGAEAWSRGSASIPTGYSAPPSFDSPGYGYGYAAAPAWGPAITGPKAWPVAAFTLLFGIFGAISAARRSSDARALGLPGGRYWGVFAGALVASFAVWTLVLGIVIAITVPLYLNYKSTVMTTTELEQALVSSPSADGSVVDATCIESAVNPVGVGTYECLVHFDNGTDLPYRITVASDGSWAASVTD</sequence>
<evidence type="ECO:0000313" key="3">
    <source>
        <dbReference type="EMBL" id="GAA0239275.1"/>
    </source>
</evidence>